<dbReference type="AlphaFoldDB" id="A0A7H0GHD7"/>
<dbReference type="PANTHER" id="PTHR33420">
    <property type="entry name" value="FIMBRIAL SUBUNIT ELFA-RELATED"/>
    <property type="match status" value="1"/>
</dbReference>
<dbReference type="GO" id="GO:0043709">
    <property type="term" value="P:cell adhesion involved in single-species biofilm formation"/>
    <property type="evidence" value="ECO:0007669"/>
    <property type="project" value="TreeGrafter"/>
</dbReference>
<gene>
    <name evidence="6" type="ORF">H9K75_16110</name>
</gene>
<dbReference type="Gene3D" id="2.60.40.1090">
    <property type="entry name" value="Fimbrial-type adhesion domain"/>
    <property type="match status" value="1"/>
</dbReference>
<dbReference type="InterPro" id="IPR036937">
    <property type="entry name" value="Adhesion_dom_fimbrial_sf"/>
</dbReference>
<comment type="similarity">
    <text evidence="2">Belongs to the fimbrial protein family.</text>
</comment>
<protein>
    <submittedName>
        <fullName evidence="6">Type 1 fimbrial protein</fullName>
    </submittedName>
</protein>
<comment type="subcellular location">
    <subcellularLocation>
        <location evidence="1">Fimbrium</location>
    </subcellularLocation>
</comment>
<dbReference type="PANTHER" id="PTHR33420:SF3">
    <property type="entry name" value="FIMBRIAL SUBUNIT ELFA"/>
    <property type="match status" value="1"/>
</dbReference>
<dbReference type="Pfam" id="PF16970">
    <property type="entry name" value="FimA"/>
    <property type="match status" value="1"/>
</dbReference>
<evidence type="ECO:0000256" key="1">
    <source>
        <dbReference type="ARBA" id="ARBA00004561"/>
    </source>
</evidence>
<evidence type="ECO:0000256" key="4">
    <source>
        <dbReference type="ARBA" id="ARBA00023263"/>
    </source>
</evidence>
<evidence type="ECO:0000313" key="6">
    <source>
        <dbReference type="EMBL" id="QNP47703.1"/>
    </source>
</evidence>
<dbReference type="InterPro" id="IPR050263">
    <property type="entry name" value="Bact_Fimbrial_Adh_Pro"/>
</dbReference>
<organism evidence="6 7">
    <name type="scientific">Diaphorobacter aerolatus</name>
    <dbReference type="NCBI Taxonomy" id="1288495"/>
    <lineage>
        <taxon>Bacteria</taxon>
        <taxon>Pseudomonadati</taxon>
        <taxon>Pseudomonadota</taxon>
        <taxon>Betaproteobacteria</taxon>
        <taxon>Burkholderiales</taxon>
        <taxon>Comamonadaceae</taxon>
        <taxon>Diaphorobacter</taxon>
    </lineage>
</organism>
<evidence type="ECO:0000256" key="5">
    <source>
        <dbReference type="SAM" id="SignalP"/>
    </source>
</evidence>
<evidence type="ECO:0000256" key="2">
    <source>
        <dbReference type="ARBA" id="ARBA00006671"/>
    </source>
</evidence>
<dbReference type="SUPFAM" id="SSF49401">
    <property type="entry name" value="Bacterial adhesins"/>
    <property type="match status" value="1"/>
</dbReference>
<feature type="signal peptide" evidence="5">
    <location>
        <begin position="1"/>
        <end position="23"/>
    </location>
</feature>
<dbReference type="InterPro" id="IPR039458">
    <property type="entry name" value="FimA-like"/>
</dbReference>
<keyword evidence="4" id="KW-0281">Fimbrium</keyword>
<dbReference type="EMBL" id="CP060783">
    <property type="protein sequence ID" value="QNP47703.1"/>
    <property type="molecule type" value="Genomic_DNA"/>
</dbReference>
<proteinExistence type="inferred from homology"/>
<dbReference type="KEGG" id="daer:H9K75_16110"/>
<keyword evidence="7" id="KW-1185">Reference proteome</keyword>
<feature type="chain" id="PRO_5028878971" evidence="5">
    <location>
        <begin position="24"/>
        <end position="179"/>
    </location>
</feature>
<reference evidence="6 7" key="1">
    <citation type="submission" date="2020-08" db="EMBL/GenBank/DDBJ databases">
        <title>Genome sequence of Diaphorobacter aerolatus KACC 16536T.</title>
        <authorList>
            <person name="Hyun D.-W."/>
            <person name="Bae J.-W."/>
        </authorList>
    </citation>
    <scope>NUCLEOTIDE SEQUENCE [LARGE SCALE GENOMIC DNA]</scope>
    <source>
        <strain evidence="6 7">KACC 16536</strain>
    </source>
</reference>
<sequence length="179" mass="17913">MKTNTAGSLLIGVLALVCGAANAFDGTITVHGNITANACAIKVNNGTADGVVTLPTISSAALSQAGKTAGQTPFSISLSGCTGATLNNARTYFEFGSMVDAATGRLNTAAGAGTAENVQIELLNADLAPIRAGAVIQNDTPVSIASGAGVMNYSARYFATNAVVPGTVSTFVNYTVVYD</sequence>
<accession>A0A7H0GHD7</accession>
<dbReference type="Proteomes" id="UP000516028">
    <property type="component" value="Chromosome"/>
</dbReference>
<name>A0A7H0GHD7_9BURK</name>
<evidence type="ECO:0000256" key="3">
    <source>
        <dbReference type="ARBA" id="ARBA00022729"/>
    </source>
</evidence>
<dbReference type="GO" id="GO:0009289">
    <property type="term" value="C:pilus"/>
    <property type="evidence" value="ECO:0007669"/>
    <property type="project" value="UniProtKB-SubCell"/>
</dbReference>
<keyword evidence="3 5" id="KW-0732">Signal</keyword>
<dbReference type="InterPro" id="IPR008966">
    <property type="entry name" value="Adhesion_dom_sf"/>
</dbReference>
<evidence type="ECO:0000313" key="7">
    <source>
        <dbReference type="Proteomes" id="UP000516028"/>
    </source>
</evidence>